<evidence type="ECO:0000313" key="4">
    <source>
        <dbReference type="EMBL" id="SIR06783.1"/>
    </source>
</evidence>
<keyword evidence="1" id="KW-0175">Coiled coil</keyword>
<feature type="coiled-coil region" evidence="1">
    <location>
        <begin position="172"/>
        <end position="220"/>
    </location>
</feature>
<feature type="transmembrane region" description="Helical" evidence="3">
    <location>
        <begin position="251"/>
        <end position="270"/>
    </location>
</feature>
<dbReference type="Proteomes" id="UP000186895">
    <property type="component" value="Unassembled WGS sequence"/>
</dbReference>
<proteinExistence type="predicted"/>
<accession>A0A1N6XX24</accession>
<sequence>MHAILEEITHELELLVEDINSKITSEQLFAQAHGNNWSIPSINKYDLIDDVKSLINDIESQGMDNIDEGYVPVFSGYPSRVQHIRQYIIPQLWQNPAQGVTSFYHTIRGLRTALQPALSTGALRDSIKNVTRRIRAIEARTNDIEPRTTSISDMVDRIEQAHDAADQLPTDLESLKEAKSTMEKLCRQATIDQSDIAAILEQAEAIEDSLKRHCAEAESTLERCESAYSAATSVGLAAAFSERSHSLSRSMWIWVVGLITALTAGSFLGSMQLHALSESLKNPETQTPMLVLNVALSLLSIGAPVWFAWLATKQIGHRFKLAEDYAFKASVSRAYEGYRKEAARVDKDMEAQLLSSALSRLDELPLRLVESETHGSPWQEAASSDLVKQAFKTIPGFADQVRHLATQSLDEFGITKRKNKSSGTTSQITEESDEVI</sequence>
<dbReference type="RefSeq" id="WP_076466459.1">
    <property type="nucleotide sequence ID" value="NZ_FTMN01000018.1"/>
</dbReference>
<evidence type="ECO:0000256" key="1">
    <source>
        <dbReference type="SAM" id="Coils"/>
    </source>
</evidence>
<keyword evidence="3" id="KW-0812">Transmembrane</keyword>
<evidence type="ECO:0000313" key="5">
    <source>
        <dbReference type="Proteomes" id="UP000186895"/>
    </source>
</evidence>
<dbReference type="AlphaFoldDB" id="A0A1N6XX24"/>
<feature type="transmembrane region" description="Helical" evidence="3">
    <location>
        <begin position="290"/>
        <end position="311"/>
    </location>
</feature>
<name>A0A1N6XX24_9GAMM</name>
<gene>
    <name evidence="4" type="ORF">SAMN05421647_1183</name>
</gene>
<dbReference type="STRING" id="49186.SAMN05421647_1183"/>
<keyword evidence="5" id="KW-1185">Reference proteome</keyword>
<protein>
    <submittedName>
        <fullName evidence="4">Uncharacterized protein</fullName>
    </submittedName>
</protein>
<feature type="region of interest" description="Disordered" evidence="2">
    <location>
        <begin position="416"/>
        <end position="436"/>
    </location>
</feature>
<keyword evidence="3" id="KW-1133">Transmembrane helix</keyword>
<keyword evidence="3" id="KW-0472">Membrane</keyword>
<organism evidence="4 5">
    <name type="scientific">Marinobacterium stanieri</name>
    <dbReference type="NCBI Taxonomy" id="49186"/>
    <lineage>
        <taxon>Bacteria</taxon>
        <taxon>Pseudomonadati</taxon>
        <taxon>Pseudomonadota</taxon>
        <taxon>Gammaproteobacteria</taxon>
        <taxon>Oceanospirillales</taxon>
        <taxon>Oceanospirillaceae</taxon>
        <taxon>Marinobacterium</taxon>
    </lineage>
</organism>
<evidence type="ECO:0000256" key="2">
    <source>
        <dbReference type="SAM" id="MobiDB-lite"/>
    </source>
</evidence>
<evidence type="ECO:0000256" key="3">
    <source>
        <dbReference type="SAM" id="Phobius"/>
    </source>
</evidence>
<dbReference type="EMBL" id="FTMN01000018">
    <property type="protein sequence ID" value="SIR06783.1"/>
    <property type="molecule type" value="Genomic_DNA"/>
</dbReference>
<reference evidence="4 5" key="1">
    <citation type="submission" date="2017-01" db="EMBL/GenBank/DDBJ databases">
        <authorList>
            <person name="Mah S.A."/>
            <person name="Swanson W.J."/>
            <person name="Moy G.W."/>
            <person name="Vacquier V.D."/>
        </authorList>
    </citation>
    <scope>NUCLEOTIDE SEQUENCE [LARGE SCALE GENOMIC DNA]</scope>
    <source>
        <strain evidence="4 5">DSM 7027</strain>
    </source>
</reference>